<proteinExistence type="predicted"/>
<organism evidence="2 3">
    <name type="scientific">Spiroplasma tabanidicola</name>
    <dbReference type="NCBI Taxonomy" id="324079"/>
    <lineage>
        <taxon>Bacteria</taxon>
        <taxon>Bacillati</taxon>
        <taxon>Mycoplasmatota</taxon>
        <taxon>Mollicutes</taxon>
        <taxon>Entomoplasmatales</taxon>
        <taxon>Spiroplasmataceae</taxon>
        <taxon>Spiroplasma</taxon>
    </lineage>
</organism>
<evidence type="ECO:0000256" key="1">
    <source>
        <dbReference type="SAM" id="SignalP"/>
    </source>
</evidence>
<dbReference type="AlphaFoldDB" id="A0A6I6CDV9"/>
<evidence type="ECO:0000313" key="3">
    <source>
        <dbReference type="Proteomes" id="UP000424468"/>
    </source>
</evidence>
<evidence type="ECO:0000313" key="2">
    <source>
        <dbReference type="EMBL" id="QGS52154.1"/>
    </source>
</evidence>
<dbReference type="PROSITE" id="PS51257">
    <property type="entry name" value="PROKAR_LIPOPROTEIN"/>
    <property type="match status" value="1"/>
</dbReference>
<reference evidence="2 3" key="1">
    <citation type="submission" date="2019-11" db="EMBL/GenBank/DDBJ databases">
        <title>Complete genome sequence of Spiroplasma tabanidicola TAUS-1 (DSM 22603).</title>
        <authorList>
            <person name="Huang C.-T."/>
            <person name="Lin Y.-C."/>
            <person name="Kuo C.-H."/>
        </authorList>
    </citation>
    <scope>NUCLEOTIDE SEQUENCE [LARGE SCALE GENOMIC DNA]</scope>
    <source>
        <strain evidence="2 3">TAUS-1</strain>
    </source>
</reference>
<dbReference type="NCBIfam" id="NF045726">
    <property type="entry name" value="XXplasma_LP"/>
    <property type="match status" value="1"/>
</dbReference>
<feature type="chain" id="PRO_5026279980" description="Lipoprotein" evidence="1">
    <location>
        <begin position="26"/>
        <end position="161"/>
    </location>
</feature>
<dbReference type="InterPro" id="IPR054816">
    <property type="entry name" value="Lipoprotein_mollicutes-type_CS"/>
</dbReference>
<name>A0A6I6CDV9_9MOLU</name>
<accession>A0A6I6CDV9</accession>
<dbReference type="EMBL" id="CP046276">
    <property type="protein sequence ID" value="QGS52154.1"/>
    <property type="molecule type" value="Genomic_DNA"/>
</dbReference>
<protein>
    <recommendedName>
        <fullName evidence="4">Lipoprotein</fullName>
    </recommendedName>
</protein>
<dbReference type="RefSeq" id="WP_156006825.1">
    <property type="nucleotide sequence ID" value="NZ_CP046276.1"/>
</dbReference>
<keyword evidence="3" id="KW-1185">Reference proteome</keyword>
<dbReference type="KEGG" id="stab:STABA_v1c07980"/>
<keyword evidence="1" id="KW-0732">Signal</keyword>
<dbReference type="Proteomes" id="UP000424468">
    <property type="component" value="Chromosome"/>
</dbReference>
<feature type="signal peptide" evidence="1">
    <location>
        <begin position="1"/>
        <end position="25"/>
    </location>
</feature>
<evidence type="ECO:0008006" key="4">
    <source>
        <dbReference type="Google" id="ProtNLM"/>
    </source>
</evidence>
<gene>
    <name evidence="2" type="ORF">STABA_v1c07980</name>
</gene>
<sequence>MKKLMGILSVTASVASAASVVVACAKDLEYAEGFDDAKFLKSFPIMLGDDTGASNLDDCIEEGKLKRDFLDTKKSDSSPVSYSGTFISGNIDNIKSVFKGLDSLKNDENTAYILSVSGKKGKTSLVVYVIKLSGDANGFTSASSVYKHKITIPAPEAKESN</sequence>